<sequence>MIDFNNASFMKLKPVPNSDFEAMVAPLFVSGEGILGTYRGMRDGVVFTNKRIIAINVQGVTGKKKDFTSLPYSKIQAFSVETAGVLDLDSELELWFSGMGKVKFEFVSQANVSQICQMISEKVL</sequence>
<dbReference type="PANTHER" id="PTHR35796:SF3">
    <property type="entry name" value="BHLH DOMAIN-CONTAINING PROTEIN"/>
    <property type="match status" value="1"/>
</dbReference>
<feature type="domain" description="Bacterial Pleckstrin homology" evidence="1">
    <location>
        <begin position="5"/>
        <end position="122"/>
    </location>
</feature>
<organism evidence="2 3">
    <name type="scientific">[Clostridium] leptum</name>
    <dbReference type="NCBI Taxonomy" id="1535"/>
    <lineage>
        <taxon>Bacteria</taxon>
        <taxon>Bacillati</taxon>
        <taxon>Bacillota</taxon>
        <taxon>Clostridia</taxon>
        <taxon>Eubacteriales</taxon>
        <taxon>Oscillospiraceae</taxon>
        <taxon>Oscillospiraceae incertae sedis</taxon>
    </lineage>
</organism>
<protein>
    <submittedName>
        <fullName evidence="2">PH domain-containing protein</fullName>
    </submittedName>
</protein>
<dbReference type="EMBL" id="QRTC01000054">
    <property type="protein sequence ID" value="RGQ36354.1"/>
    <property type="molecule type" value="Genomic_DNA"/>
</dbReference>
<dbReference type="PANTHER" id="PTHR35796">
    <property type="entry name" value="HYPOTHETICAL CYTOSOLIC PROTEIN"/>
    <property type="match status" value="1"/>
</dbReference>
<name>A0A412AV53_9FIRM</name>
<comment type="caution">
    <text evidence="2">The sequence shown here is derived from an EMBL/GenBank/DDBJ whole genome shotgun (WGS) entry which is preliminary data.</text>
</comment>
<reference evidence="2 3" key="1">
    <citation type="submission" date="2018-08" db="EMBL/GenBank/DDBJ databases">
        <title>A genome reference for cultivated species of the human gut microbiota.</title>
        <authorList>
            <person name="Zou Y."/>
            <person name="Xue W."/>
            <person name="Luo G."/>
        </authorList>
    </citation>
    <scope>NUCLEOTIDE SEQUENCE [LARGE SCALE GENOMIC DNA]</scope>
    <source>
        <strain evidence="2 3">AF28-26</strain>
    </source>
</reference>
<evidence type="ECO:0000259" key="1">
    <source>
        <dbReference type="Pfam" id="PF08000"/>
    </source>
</evidence>
<dbReference type="AlphaFoldDB" id="A0A412AV53"/>
<gene>
    <name evidence="2" type="ORF">DWY99_11515</name>
</gene>
<accession>A0A412AV53</accession>
<dbReference type="Gene3D" id="2.30.29.50">
    <property type="entry name" value="Bacterial Pleckstrin homology domain"/>
    <property type="match status" value="1"/>
</dbReference>
<proteinExistence type="predicted"/>
<evidence type="ECO:0000313" key="3">
    <source>
        <dbReference type="Proteomes" id="UP000284751"/>
    </source>
</evidence>
<dbReference type="Pfam" id="PF08000">
    <property type="entry name" value="bPH_1"/>
    <property type="match status" value="1"/>
</dbReference>
<dbReference type="SUPFAM" id="SSF50729">
    <property type="entry name" value="PH domain-like"/>
    <property type="match status" value="1"/>
</dbReference>
<dbReference type="CDD" id="cd13225">
    <property type="entry name" value="PH-like_bacteria"/>
    <property type="match status" value="1"/>
</dbReference>
<dbReference type="InterPro" id="IPR037063">
    <property type="entry name" value="PHb_sf"/>
</dbReference>
<evidence type="ECO:0000313" key="2">
    <source>
        <dbReference type="EMBL" id="RGQ36354.1"/>
    </source>
</evidence>
<dbReference type="Proteomes" id="UP000284751">
    <property type="component" value="Unassembled WGS sequence"/>
</dbReference>
<dbReference type="InterPro" id="IPR012544">
    <property type="entry name" value="PHb"/>
</dbReference>